<dbReference type="InterPro" id="IPR000831">
    <property type="entry name" value="Trp_repress"/>
</dbReference>
<protein>
    <submittedName>
        <fullName evidence="1">TrpR-like protein YerC/YecD</fullName>
    </submittedName>
</protein>
<reference evidence="1" key="2">
    <citation type="journal article" date="2021" name="PeerJ">
        <title>Extensive microbial diversity within the chicken gut microbiome revealed by metagenomics and culture.</title>
        <authorList>
            <person name="Gilroy R."/>
            <person name="Ravi A."/>
            <person name="Getino M."/>
            <person name="Pursley I."/>
            <person name="Horton D.L."/>
            <person name="Alikhan N.F."/>
            <person name="Baker D."/>
            <person name="Gharbi K."/>
            <person name="Hall N."/>
            <person name="Watson M."/>
            <person name="Adriaenssens E.M."/>
            <person name="Foster-Nyarko E."/>
            <person name="Jarju S."/>
            <person name="Secka A."/>
            <person name="Antonio M."/>
            <person name="Oren A."/>
            <person name="Chaudhuri R.R."/>
            <person name="La Ragione R."/>
            <person name="Hildebrand F."/>
            <person name="Pallen M.J."/>
        </authorList>
    </citation>
    <scope>NUCLEOTIDE SEQUENCE</scope>
    <source>
        <strain evidence="1">ChiHile30-977</strain>
    </source>
</reference>
<dbReference type="InterPro" id="IPR013368">
    <property type="entry name" value="YecD_YerC"/>
</dbReference>
<dbReference type="GO" id="GO:0043565">
    <property type="term" value="F:sequence-specific DNA binding"/>
    <property type="evidence" value="ECO:0007669"/>
    <property type="project" value="InterPro"/>
</dbReference>
<evidence type="ECO:0000313" key="1">
    <source>
        <dbReference type="EMBL" id="HIQ62476.1"/>
    </source>
</evidence>
<dbReference type="InterPro" id="IPR010921">
    <property type="entry name" value="Trp_repressor/repl_initiator"/>
</dbReference>
<dbReference type="InterPro" id="IPR038116">
    <property type="entry name" value="TrpR-like_sf"/>
</dbReference>
<name>A0A9D0YW54_9FIRM</name>
<dbReference type="Proteomes" id="UP000886819">
    <property type="component" value="Unassembled WGS sequence"/>
</dbReference>
<reference evidence="1" key="1">
    <citation type="submission" date="2020-10" db="EMBL/GenBank/DDBJ databases">
        <authorList>
            <person name="Gilroy R."/>
        </authorList>
    </citation>
    <scope>NUCLEOTIDE SEQUENCE</scope>
    <source>
        <strain evidence="1">ChiHile30-977</strain>
    </source>
</reference>
<dbReference type="PANTHER" id="PTHR40080:SF1">
    <property type="entry name" value="TRPR-LIKE PROTEIN YERC_YECD"/>
    <property type="match status" value="1"/>
</dbReference>
<dbReference type="GO" id="GO:0003700">
    <property type="term" value="F:DNA-binding transcription factor activity"/>
    <property type="evidence" value="ECO:0007669"/>
    <property type="project" value="InterPro"/>
</dbReference>
<dbReference type="EMBL" id="DVFI01000035">
    <property type="protein sequence ID" value="HIQ62476.1"/>
    <property type="molecule type" value="Genomic_DNA"/>
</dbReference>
<accession>A0A9D0YW54</accession>
<dbReference type="Gene3D" id="1.10.1270.10">
    <property type="entry name" value="TrpR-like"/>
    <property type="match status" value="1"/>
</dbReference>
<proteinExistence type="predicted"/>
<comment type="caution">
    <text evidence="1">The sequence shown here is derived from an EMBL/GenBank/DDBJ whole genome shotgun (WGS) entry which is preliminary data.</text>
</comment>
<dbReference type="NCBIfam" id="TIGR02531">
    <property type="entry name" value="yecD_yerC"/>
    <property type="match status" value="1"/>
</dbReference>
<gene>
    <name evidence="1" type="ORF">IAA66_02675</name>
</gene>
<dbReference type="Pfam" id="PF01371">
    <property type="entry name" value="Trp_repressor"/>
    <property type="match status" value="1"/>
</dbReference>
<dbReference type="SUPFAM" id="SSF48295">
    <property type="entry name" value="TrpR-like"/>
    <property type="match status" value="1"/>
</dbReference>
<dbReference type="PIRSF" id="PIRSF012508">
    <property type="entry name" value="YerC"/>
    <property type="match status" value="1"/>
</dbReference>
<dbReference type="AlphaFoldDB" id="A0A9D0YW54"/>
<dbReference type="PANTHER" id="PTHR40080">
    <property type="entry name" value="LMO1763 PROTEIN"/>
    <property type="match status" value="1"/>
</dbReference>
<evidence type="ECO:0000313" key="2">
    <source>
        <dbReference type="Proteomes" id="UP000886819"/>
    </source>
</evidence>
<organism evidence="1 2">
    <name type="scientific">Candidatus Avichristensenella intestinipullorum</name>
    <dbReference type="NCBI Taxonomy" id="2840693"/>
    <lineage>
        <taxon>Bacteria</taxon>
        <taxon>Bacillati</taxon>
        <taxon>Bacillota</taxon>
        <taxon>Clostridia</taxon>
        <taxon>Candidatus Avichristensenella</taxon>
    </lineage>
</organism>
<sequence>MYHSKQESPQTDLLCDALVALESREEAYRLLDDLCTIAEVQALAQRLEVARMLRGGATYQEIVRQTGASTATISRVNRCLQYGAEGYGRVLNRMDKRKEEC</sequence>